<dbReference type="Gene3D" id="1.10.1740.10">
    <property type="match status" value="1"/>
</dbReference>
<dbReference type="GO" id="GO:0003677">
    <property type="term" value="F:DNA binding"/>
    <property type="evidence" value="ECO:0007669"/>
    <property type="project" value="UniProtKB-KW"/>
</dbReference>
<evidence type="ECO:0000256" key="1">
    <source>
        <dbReference type="ARBA" id="ARBA00010641"/>
    </source>
</evidence>
<evidence type="ECO:0000256" key="4">
    <source>
        <dbReference type="ARBA" id="ARBA00023125"/>
    </source>
</evidence>
<dbReference type="InterPro" id="IPR007627">
    <property type="entry name" value="RNA_pol_sigma70_r2"/>
</dbReference>
<sequence>MLDKPLLNQLFRYAVSLTNQEDQAYDVLQSCVEKFLRIDRSVIESAEAYLMRMIRNEFIDQTRKKCFYSDVGPEIVSKISDESALNAITLEDVFIQQSEVGALLGTMSGDERELLYLWAVEEYTLEEISQMKQVPRGTLLSKLHRLKKRIQLQQNSDNVLNLRVKS</sequence>
<keyword evidence="8" id="KW-1185">Reference proteome</keyword>
<dbReference type="NCBIfam" id="TIGR02937">
    <property type="entry name" value="sigma70-ECF"/>
    <property type="match status" value="1"/>
</dbReference>
<dbReference type="Pfam" id="PF04542">
    <property type="entry name" value="Sigma70_r2"/>
    <property type="match status" value="1"/>
</dbReference>
<proteinExistence type="inferred from homology"/>
<dbReference type="InterPro" id="IPR036388">
    <property type="entry name" value="WH-like_DNA-bd_sf"/>
</dbReference>
<keyword evidence="5" id="KW-0804">Transcription</keyword>
<dbReference type="InterPro" id="IPR039425">
    <property type="entry name" value="RNA_pol_sigma-70-like"/>
</dbReference>
<evidence type="ECO:0000256" key="5">
    <source>
        <dbReference type="ARBA" id="ARBA00023163"/>
    </source>
</evidence>
<dbReference type="SUPFAM" id="SSF88946">
    <property type="entry name" value="Sigma2 domain of RNA polymerase sigma factors"/>
    <property type="match status" value="1"/>
</dbReference>
<feature type="domain" description="RNA polymerase sigma-70 region 2" evidence="6">
    <location>
        <begin position="6"/>
        <end position="65"/>
    </location>
</feature>
<dbReference type="AlphaFoldDB" id="A0A317CFM9"/>
<dbReference type="Proteomes" id="UP000245539">
    <property type="component" value="Unassembled WGS sequence"/>
</dbReference>
<comment type="similarity">
    <text evidence="1">Belongs to the sigma-70 factor family. ECF subfamily.</text>
</comment>
<dbReference type="InterPro" id="IPR013324">
    <property type="entry name" value="RNA_pol_sigma_r3/r4-like"/>
</dbReference>
<evidence type="ECO:0000256" key="2">
    <source>
        <dbReference type="ARBA" id="ARBA00023015"/>
    </source>
</evidence>
<evidence type="ECO:0000313" key="7">
    <source>
        <dbReference type="EMBL" id="PWQ97398.1"/>
    </source>
</evidence>
<dbReference type="PANTHER" id="PTHR43133">
    <property type="entry name" value="RNA POLYMERASE ECF-TYPE SIGMA FACTO"/>
    <property type="match status" value="1"/>
</dbReference>
<accession>A0A317CFM9</accession>
<dbReference type="EMBL" id="QGKM01000026">
    <property type="protein sequence ID" value="PWQ97398.1"/>
    <property type="molecule type" value="Genomic_DNA"/>
</dbReference>
<reference evidence="7 8" key="1">
    <citation type="submission" date="2018-05" db="EMBL/GenBank/DDBJ databases">
        <title>Leucothrix arctica sp. nov., isolated from Arctic seawater.</title>
        <authorList>
            <person name="Choi A."/>
            <person name="Baek K."/>
        </authorList>
    </citation>
    <scope>NUCLEOTIDE SEQUENCE [LARGE SCALE GENOMIC DNA]</scope>
    <source>
        <strain evidence="7 8">JCM 18388</strain>
    </source>
</reference>
<dbReference type="GO" id="GO:0006352">
    <property type="term" value="P:DNA-templated transcription initiation"/>
    <property type="evidence" value="ECO:0007669"/>
    <property type="project" value="InterPro"/>
</dbReference>
<protein>
    <submittedName>
        <fullName evidence="7">RNA polymerase subunit sigma-24</fullName>
    </submittedName>
</protein>
<comment type="caution">
    <text evidence="7">The sequence shown here is derived from an EMBL/GenBank/DDBJ whole genome shotgun (WGS) entry which is preliminary data.</text>
</comment>
<evidence type="ECO:0000256" key="3">
    <source>
        <dbReference type="ARBA" id="ARBA00023082"/>
    </source>
</evidence>
<dbReference type="GO" id="GO:0016987">
    <property type="term" value="F:sigma factor activity"/>
    <property type="evidence" value="ECO:0007669"/>
    <property type="project" value="UniProtKB-KW"/>
</dbReference>
<evidence type="ECO:0000259" key="6">
    <source>
        <dbReference type="Pfam" id="PF04542"/>
    </source>
</evidence>
<keyword evidence="2" id="KW-0805">Transcription regulation</keyword>
<dbReference type="SUPFAM" id="SSF88659">
    <property type="entry name" value="Sigma3 and sigma4 domains of RNA polymerase sigma factors"/>
    <property type="match status" value="1"/>
</dbReference>
<dbReference type="InterPro" id="IPR013325">
    <property type="entry name" value="RNA_pol_sigma_r2"/>
</dbReference>
<dbReference type="InterPro" id="IPR014284">
    <property type="entry name" value="RNA_pol_sigma-70_dom"/>
</dbReference>
<keyword evidence="4" id="KW-0238">DNA-binding</keyword>
<evidence type="ECO:0000313" key="8">
    <source>
        <dbReference type="Proteomes" id="UP000245539"/>
    </source>
</evidence>
<keyword evidence="3" id="KW-0731">Sigma factor</keyword>
<dbReference type="OrthoDB" id="9797134at2"/>
<dbReference type="Gene3D" id="1.10.10.10">
    <property type="entry name" value="Winged helix-like DNA-binding domain superfamily/Winged helix DNA-binding domain"/>
    <property type="match status" value="1"/>
</dbReference>
<name>A0A317CFM9_9GAMM</name>
<gene>
    <name evidence="7" type="ORF">DKW60_10585</name>
</gene>
<dbReference type="PANTHER" id="PTHR43133:SF8">
    <property type="entry name" value="RNA POLYMERASE SIGMA FACTOR HI_1459-RELATED"/>
    <property type="match status" value="1"/>
</dbReference>
<organism evidence="7 8">
    <name type="scientific">Leucothrix pacifica</name>
    <dbReference type="NCBI Taxonomy" id="1247513"/>
    <lineage>
        <taxon>Bacteria</taxon>
        <taxon>Pseudomonadati</taxon>
        <taxon>Pseudomonadota</taxon>
        <taxon>Gammaproteobacteria</taxon>
        <taxon>Thiotrichales</taxon>
        <taxon>Thiotrichaceae</taxon>
        <taxon>Leucothrix</taxon>
    </lineage>
</organism>
<dbReference type="RefSeq" id="WP_109837627.1">
    <property type="nucleotide sequence ID" value="NZ_QGKM01000026.1"/>
</dbReference>